<evidence type="ECO:0000256" key="4">
    <source>
        <dbReference type="ARBA" id="ARBA00022692"/>
    </source>
</evidence>
<keyword evidence="4 7" id="KW-0812">Transmembrane</keyword>
<feature type="transmembrane region" description="Helical" evidence="7">
    <location>
        <begin position="164"/>
        <end position="182"/>
    </location>
</feature>
<dbReference type="Pfam" id="PF01554">
    <property type="entry name" value="MatE"/>
    <property type="match status" value="2"/>
</dbReference>
<dbReference type="PIRSF" id="PIRSF006603">
    <property type="entry name" value="DinF"/>
    <property type="match status" value="1"/>
</dbReference>
<dbReference type="InterPro" id="IPR048279">
    <property type="entry name" value="MdtK-like"/>
</dbReference>
<protein>
    <submittedName>
        <fullName evidence="8">MATE family efflux transporter</fullName>
    </submittedName>
</protein>
<evidence type="ECO:0000256" key="5">
    <source>
        <dbReference type="ARBA" id="ARBA00022989"/>
    </source>
</evidence>
<feature type="transmembrane region" description="Helical" evidence="7">
    <location>
        <begin position="188"/>
        <end position="209"/>
    </location>
</feature>
<feature type="transmembrane region" description="Helical" evidence="7">
    <location>
        <begin position="318"/>
        <end position="338"/>
    </location>
</feature>
<dbReference type="InterPro" id="IPR002528">
    <property type="entry name" value="MATE_fam"/>
</dbReference>
<accession>A0ABW9N073</accession>
<feature type="transmembrane region" description="Helical" evidence="7">
    <location>
        <begin position="93"/>
        <end position="110"/>
    </location>
</feature>
<sequence length="445" mass="49658">MQTNKKLFTKEYKDLFWPLLVEQIFLTLIGNFNVFLFSLFNDQMVAAIGISDQLLNIFAMITNIVVLGASILIIQNAEKSRIAYVKSILKESIILNVIIAILIVIAVFLFNRDLLMLMQTPRELLDETSIYIRIVSVSIIFLAMTSLMLGALRAFGFVKVAVKVSVINTLLVILGNSLIVIFNLGGISYIALATLVSRLLGMLLTLFTLKKNIAEIFDFKGGFRKIPLKKEILSLGIPSAMEQISYNFSQTIITAIIASLGTIAVSSKIYTQTITSFIFSIGVAAGVSSNLVIGNFYRNKDFQKIKNFGVINANRISLIAAGVNLILALFGRFLVGIFTKDPEITSIVSQLLFFQILLDPMRVANEILVNSLNVLKDVKFPVIVGIITTYALVIPFSYLFVSKLGMGLRAVWIIFILDEVLRRLLFTIRFKSGKWMRINEVDDGY</sequence>
<name>A0ABW9N073_9FIRM</name>
<keyword evidence="9" id="KW-1185">Reference proteome</keyword>
<evidence type="ECO:0000256" key="1">
    <source>
        <dbReference type="ARBA" id="ARBA00004651"/>
    </source>
</evidence>
<evidence type="ECO:0000256" key="6">
    <source>
        <dbReference type="ARBA" id="ARBA00023136"/>
    </source>
</evidence>
<evidence type="ECO:0000313" key="8">
    <source>
        <dbReference type="EMBL" id="MFO3717466.1"/>
    </source>
</evidence>
<feature type="transmembrane region" description="Helical" evidence="7">
    <location>
        <begin position="53"/>
        <end position="73"/>
    </location>
</feature>
<evidence type="ECO:0000256" key="7">
    <source>
        <dbReference type="SAM" id="Phobius"/>
    </source>
</evidence>
<feature type="transmembrane region" description="Helical" evidence="7">
    <location>
        <begin position="20"/>
        <end position="41"/>
    </location>
</feature>
<keyword evidence="3" id="KW-1003">Cell membrane</keyword>
<gene>
    <name evidence="8" type="ORF">AB9Q04_03740</name>
</gene>
<comment type="subcellular location">
    <subcellularLocation>
        <location evidence="1">Cell membrane</location>
        <topology evidence="1">Multi-pass membrane protein</topology>
    </subcellularLocation>
</comment>
<feature type="transmembrane region" description="Helical" evidence="7">
    <location>
        <begin position="382"/>
        <end position="401"/>
    </location>
</feature>
<evidence type="ECO:0000256" key="2">
    <source>
        <dbReference type="ARBA" id="ARBA00022448"/>
    </source>
</evidence>
<dbReference type="InterPro" id="IPR047135">
    <property type="entry name" value="YsiQ"/>
</dbReference>
<dbReference type="EMBL" id="JBGMEG010000004">
    <property type="protein sequence ID" value="MFO3717466.1"/>
    <property type="molecule type" value="Genomic_DNA"/>
</dbReference>
<organism evidence="8 9">
    <name type="scientific">Anaerococcus groningensis</name>
    <dbReference type="NCBI Taxonomy" id="3115616"/>
    <lineage>
        <taxon>Bacteria</taxon>
        <taxon>Bacillati</taxon>
        <taxon>Bacillota</taxon>
        <taxon>Tissierellia</taxon>
        <taxon>Tissierellales</taxon>
        <taxon>Peptoniphilaceae</taxon>
        <taxon>Anaerococcus</taxon>
    </lineage>
</organism>
<keyword evidence="5 7" id="KW-1133">Transmembrane helix</keyword>
<feature type="transmembrane region" description="Helical" evidence="7">
    <location>
        <begin position="251"/>
        <end position="271"/>
    </location>
</feature>
<keyword evidence="2" id="KW-0813">Transport</keyword>
<keyword evidence="6 7" id="KW-0472">Membrane</keyword>
<feature type="transmembrane region" description="Helical" evidence="7">
    <location>
        <begin position="130"/>
        <end position="152"/>
    </location>
</feature>
<dbReference type="RefSeq" id="WP_410024039.1">
    <property type="nucleotide sequence ID" value="NZ_JBGMEG010000004.1"/>
</dbReference>
<comment type="caution">
    <text evidence="8">The sequence shown here is derived from an EMBL/GenBank/DDBJ whole genome shotgun (WGS) entry which is preliminary data.</text>
</comment>
<reference evidence="8 9" key="1">
    <citation type="journal article" date="2025" name="Anaerobe">
        <title>Description of Anaerococcus kampingiae sp. nov., Anaerococcus groningensis sp. nov., Anaerococcus martiniensis sp. nov., and Anaerococcus cruorum sp. nov., isolated from human clinical specimens.</title>
        <authorList>
            <person name="Boiten K.E."/>
            <person name="Meijer J."/>
            <person name="van Wezel E.M."/>
            <person name="Veloo A.C.M."/>
        </authorList>
    </citation>
    <scope>NUCLEOTIDE SEQUENCE [LARGE SCALE GENOMIC DNA]</scope>
    <source>
        <strain evidence="8 9">ENR1011</strain>
    </source>
</reference>
<dbReference type="Proteomes" id="UP001637993">
    <property type="component" value="Unassembled WGS sequence"/>
</dbReference>
<proteinExistence type="predicted"/>
<evidence type="ECO:0000256" key="3">
    <source>
        <dbReference type="ARBA" id="ARBA00022475"/>
    </source>
</evidence>
<feature type="transmembrane region" description="Helical" evidence="7">
    <location>
        <begin position="277"/>
        <end position="297"/>
    </location>
</feature>
<evidence type="ECO:0000313" key="9">
    <source>
        <dbReference type="Proteomes" id="UP001637993"/>
    </source>
</evidence>
<dbReference type="PANTHER" id="PTHR42925:SF1">
    <property type="entry name" value="VIRULENCE FACTOR MVIN"/>
    <property type="match status" value="1"/>
</dbReference>
<dbReference type="PANTHER" id="PTHR42925">
    <property type="entry name" value="MULTIDRUG AND TOXIN EFFLUX PROTEIN MATE FAMILY"/>
    <property type="match status" value="1"/>
</dbReference>